<dbReference type="Proteomes" id="UP000318711">
    <property type="component" value="Unassembled WGS sequence"/>
</dbReference>
<accession>A0A554LX48</accession>
<name>A0A554LX48_9BACT</name>
<evidence type="ECO:0000313" key="2">
    <source>
        <dbReference type="Proteomes" id="UP000318711"/>
    </source>
</evidence>
<sequence>MKIDGERLRYPPFLSLPFSFYNQEAENPVAGHGDEILLEYKLSRRDTLRLTAE</sequence>
<protein>
    <submittedName>
        <fullName evidence="1">Uncharacterized protein</fullName>
    </submittedName>
</protein>
<proteinExistence type="predicted"/>
<dbReference type="AlphaFoldDB" id="A0A554LX48"/>
<dbReference type="EMBL" id="VMGL01000003">
    <property type="protein sequence ID" value="TSC97435.1"/>
    <property type="molecule type" value="Genomic_DNA"/>
</dbReference>
<organism evidence="1 2">
    <name type="scientific">Candidatus Berkelbacteria bacterium Licking1014_2</name>
    <dbReference type="NCBI Taxonomy" id="2017146"/>
    <lineage>
        <taxon>Bacteria</taxon>
        <taxon>Candidatus Berkelbacteria</taxon>
    </lineage>
</organism>
<comment type="caution">
    <text evidence="1">The sequence shown here is derived from an EMBL/GenBank/DDBJ whole genome shotgun (WGS) entry which is preliminary data.</text>
</comment>
<evidence type="ECO:0000313" key="1">
    <source>
        <dbReference type="EMBL" id="TSC97435.1"/>
    </source>
</evidence>
<gene>
    <name evidence="1" type="ORF">CEN88_38</name>
</gene>
<reference evidence="1 2" key="1">
    <citation type="submission" date="2017-07" db="EMBL/GenBank/DDBJ databases">
        <title>Mechanisms for carbon and nitrogen cycling indicate functional differentiation within the Candidate Phyla Radiation.</title>
        <authorList>
            <person name="Danczak R.E."/>
            <person name="Johnston M.D."/>
            <person name="Kenah C."/>
            <person name="Slattery M."/>
            <person name="Wrighton K.C."/>
            <person name="Wilkins M.J."/>
        </authorList>
    </citation>
    <scope>NUCLEOTIDE SEQUENCE [LARGE SCALE GENOMIC DNA]</scope>
    <source>
        <strain evidence="1">Licking1014_2</strain>
    </source>
</reference>